<dbReference type="GO" id="GO:0046654">
    <property type="term" value="P:tetrahydrofolate biosynthetic process"/>
    <property type="evidence" value="ECO:0007669"/>
    <property type="project" value="UniProtKB-UniRule"/>
</dbReference>
<dbReference type="EC" id="4.1.2.25" evidence="6"/>
<dbReference type="Pfam" id="PF02152">
    <property type="entry name" value="FolB"/>
    <property type="match status" value="1"/>
</dbReference>
<dbReference type="NCBIfam" id="TIGR00525">
    <property type="entry name" value="folB"/>
    <property type="match status" value="1"/>
</dbReference>
<dbReference type="PANTHER" id="PTHR42844">
    <property type="entry name" value="DIHYDRONEOPTERIN ALDOLASE 1-RELATED"/>
    <property type="match status" value="1"/>
</dbReference>
<evidence type="ECO:0000313" key="9">
    <source>
        <dbReference type="Proteomes" id="UP001165413"/>
    </source>
</evidence>
<dbReference type="AlphaFoldDB" id="A0AA41WWL5"/>
<comment type="caution">
    <text evidence="8">The sequence shown here is derived from an EMBL/GenBank/DDBJ whole genome shotgun (WGS) entry which is preliminary data.</text>
</comment>
<name>A0AA41WWL5_9ALTE</name>
<protein>
    <recommendedName>
        <fullName evidence="6">7,8-dihydroneopterin aldolase</fullName>
        <ecNumber evidence="6">4.1.2.25</ecNumber>
    </recommendedName>
</protein>
<dbReference type="InterPro" id="IPR006157">
    <property type="entry name" value="FolB_dom"/>
</dbReference>
<evidence type="ECO:0000256" key="3">
    <source>
        <dbReference type="ARBA" id="ARBA00005708"/>
    </source>
</evidence>
<reference evidence="8" key="1">
    <citation type="submission" date="2022-07" db="EMBL/GenBank/DDBJ databases">
        <title>Characterization of the Novel Bacterium Alteromonas immobilis LMIT006 and Alteromonas gregis LMIT007.</title>
        <authorList>
            <person name="Lin X."/>
        </authorList>
    </citation>
    <scope>NUCLEOTIDE SEQUENCE</scope>
    <source>
        <strain evidence="8">LMIT007</strain>
    </source>
</reference>
<evidence type="ECO:0000256" key="5">
    <source>
        <dbReference type="ARBA" id="ARBA00023239"/>
    </source>
</evidence>
<dbReference type="GO" id="GO:0005737">
    <property type="term" value="C:cytoplasm"/>
    <property type="evidence" value="ECO:0007669"/>
    <property type="project" value="TreeGrafter"/>
</dbReference>
<dbReference type="Proteomes" id="UP001165413">
    <property type="component" value="Unassembled WGS sequence"/>
</dbReference>
<dbReference type="Gene3D" id="3.30.1130.10">
    <property type="match status" value="1"/>
</dbReference>
<dbReference type="PANTHER" id="PTHR42844:SF1">
    <property type="entry name" value="DIHYDRONEOPTERIN ALDOLASE 1-RELATED"/>
    <property type="match status" value="1"/>
</dbReference>
<dbReference type="SMART" id="SM00905">
    <property type="entry name" value="FolB"/>
    <property type="match status" value="1"/>
</dbReference>
<comment type="similarity">
    <text evidence="3 6">Belongs to the DHNA family.</text>
</comment>
<dbReference type="GO" id="GO:0004150">
    <property type="term" value="F:dihydroneopterin aldolase activity"/>
    <property type="evidence" value="ECO:0007669"/>
    <property type="project" value="UniProtKB-UniRule"/>
</dbReference>
<dbReference type="NCBIfam" id="TIGR00526">
    <property type="entry name" value="folB_dom"/>
    <property type="match status" value="1"/>
</dbReference>
<proteinExistence type="inferred from homology"/>
<organism evidence="8 9">
    <name type="scientific">Opacimonas viscosa</name>
    <dbReference type="NCBI Taxonomy" id="2961944"/>
    <lineage>
        <taxon>Bacteria</taxon>
        <taxon>Pseudomonadati</taxon>
        <taxon>Pseudomonadota</taxon>
        <taxon>Gammaproteobacteria</taxon>
        <taxon>Alteromonadales</taxon>
        <taxon>Alteromonadaceae</taxon>
        <taxon>Opacimonas</taxon>
    </lineage>
</organism>
<evidence type="ECO:0000256" key="4">
    <source>
        <dbReference type="ARBA" id="ARBA00022909"/>
    </source>
</evidence>
<dbReference type="EMBL" id="JANATA010000003">
    <property type="protein sequence ID" value="MCP3427872.1"/>
    <property type="molecule type" value="Genomic_DNA"/>
</dbReference>
<comment type="pathway">
    <text evidence="2 6">Cofactor biosynthesis; tetrahydrofolate biosynthesis; 2-amino-4-hydroxy-6-hydroxymethyl-7,8-dihydropteridine diphosphate from 7,8-dihydroneopterin triphosphate: step 3/4.</text>
</comment>
<dbReference type="SUPFAM" id="SSF55620">
    <property type="entry name" value="Tetrahydrobiopterin biosynthesis enzymes-like"/>
    <property type="match status" value="1"/>
</dbReference>
<comment type="function">
    <text evidence="6">Catalyzes the conversion of 7,8-dihydroneopterin to 6-hydroxymethyl-7,8-dihydropterin.</text>
</comment>
<dbReference type="InterPro" id="IPR043133">
    <property type="entry name" value="GTP-CH-I_C/QueF"/>
</dbReference>
<keyword evidence="9" id="KW-1185">Reference proteome</keyword>
<evidence type="ECO:0000313" key="8">
    <source>
        <dbReference type="EMBL" id="MCP3427872.1"/>
    </source>
</evidence>
<dbReference type="RefSeq" id="WP_254098663.1">
    <property type="nucleotide sequence ID" value="NZ_JANATA010000003.1"/>
</dbReference>
<feature type="domain" description="Dihydroneopterin aldolase/epimerase" evidence="7">
    <location>
        <begin position="5"/>
        <end position="116"/>
    </location>
</feature>
<dbReference type="InterPro" id="IPR006156">
    <property type="entry name" value="Dihydroneopterin_aldolase"/>
</dbReference>
<keyword evidence="4 6" id="KW-0289">Folate biosynthesis</keyword>
<evidence type="ECO:0000256" key="2">
    <source>
        <dbReference type="ARBA" id="ARBA00005013"/>
    </source>
</evidence>
<dbReference type="GO" id="GO:0046656">
    <property type="term" value="P:folic acid biosynthetic process"/>
    <property type="evidence" value="ECO:0007669"/>
    <property type="project" value="UniProtKB-UniRule"/>
</dbReference>
<evidence type="ECO:0000256" key="1">
    <source>
        <dbReference type="ARBA" id="ARBA00001353"/>
    </source>
</evidence>
<evidence type="ECO:0000259" key="7">
    <source>
        <dbReference type="SMART" id="SM00905"/>
    </source>
</evidence>
<evidence type="ECO:0000256" key="6">
    <source>
        <dbReference type="RuleBase" id="RU362079"/>
    </source>
</evidence>
<comment type="catalytic activity">
    <reaction evidence="1 6">
        <text>7,8-dihydroneopterin = 6-hydroxymethyl-7,8-dihydropterin + glycolaldehyde</text>
        <dbReference type="Rhea" id="RHEA:10540"/>
        <dbReference type="ChEBI" id="CHEBI:17001"/>
        <dbReference type="ChEBI" id="CHEBI:17071"/>
        <dbReference type="ChEBI" id="CHEBI:44841"/>
        <dbReference type="EC" id="4.1.2.25"/>
    </reaction>
</comment>
<keyword evidence="5 6" id="KW-0456">Lyase</keyword>
<accession>A0AA41WWL5</accession>
<gene>
    <name evidence="8" type="primary">folB</name>
    <name evidence="8" type="ORF">NLF92_02810</name>
</gene>
<sequence>MSDKVLIRNLQLPVLIGVYDFERDAKQRVIFELDCHVDCRPAGLSDAVSDAVDYAKVTEVITQICDASAYALLEALAEHVCRDLLAQFTAIQQIDLTLHKPDIMPNDVQVAIHIQRRRTEINL</sequence>